<evidence type="ECO:0000313" key="3">
    <source>
        <dbReference type="Proteomes" id="UP000594778"/>
    </source>
</evidence>
<name>A0A7T2S2D7_DELAC</name>
<dbReference type="SUPFAM" id="SSF53335">
    <property type="entry name" value="S-adenosyl-L-methionine-dependent methyltransferases"/>
    <property type="match status" value="1"/>
</dbReference>
<keyword evidence="2" id="KW-0808">Transferase</keyword>
<organism evidence="2 3">
    <name type="scientific">Delftia acidovorans</name>
    <name type="common">Pseudomonas acidovorans</name>
    <name type="synonym">Comamonas acidovorans</name>
    <dbReference type="NCBI Taxonomy" id="80866"/>
    <lineage>
        <taxon>Bacteria</taxon>
        <taxon>Pseudomonadati</taxon>
        <taxon>Pseudomonadota</taxon>
        <taxon>Betaproteobacteria</taxon>
        <taxon>Burkholderiales</taxon>
        <taxon>Comamonadaceae</taxon>
        <taxon>Delftia</taxon>
    </lineage>
</organism>
<feature type="domain" description="Methyltransferase" evidence="1">
    <location>
        <begin position="49"/>
        <end position="146"/>
    </location>
</feature>
<evidence type="ECO:0000313" key="2">
    <source>
        <dbReference type="EMBL" id="QPS07327.1"/>
    </source>
</evidence>
<dbReference type="Gene3D" id="3.40.50.150">
    <property type="entry name" value="Vaccinia Virus protein VP39"/>
    <property type="match status" value="1"/>
</dbReference>
<dbReference type="EMBL" id="CP065668">
    <property type="protein sequence ID" value="QPS07327.1"/>
    <property type="molecule type" value="Genomic_DNA"/>
</dbReference>
<dbReference type="Pfam" id="PF13649">
    <property type="entry name" value="Methyltransf_25"/>
    <property type="match status" value="1"/>
</dbReference>
<protein>
    <submittedName>
        <fullName evidence="2">Class I SAM-dependent methyltransferase</fullName>
    </submittedName>
</protein>
<dbReference type="GO" id="GO:0032259">
    <property type="term" value="P:methylation"/>
    <property type="evidence" value="ECO:0007669"/>
    <property type="project" value="UniProtKB-KW"/>
</dbReference>
<evidence type="ECO:0000259" key="1">
    <source>
        <dbReference type="Pfam" id="PF13649"/>
    </source>
</evidence>
<dbReference type="InterPro" id="IPR029063">
    <property type="entry name" value="SAM-dependent_MTases_sf"/>
</dbReference>
<dbReference type="GO" id="GO:0008168">
    <property type="term" value="F:methyltransferase activity"/>
    <property type="evidence" value="ECO:0007669"/>
    <property type="project" value="UniProtKB-KW"/>
</dbReference>
<gene>
    <name evidence="2" type="ORF">I6G66_24075</name>
</gene>
<keyword evidence="2" id="KW-0489">Methyltransferase</keyword>
<accession>A0A7T2S2D7</accession>
<reference evidence="2 3" key="1">
    <citation type="submission" date="2020-12" db="EMBL/GenBank/DDBJ databases">
        <title>FDA dAtabase for Regulatory Grade micrObial Sequences (FDA-ARGOS): Supporting development and validation of Infectious Disease Dx tests.</title>
        <authorList>
            <person name="Sproer C."/>
            <person name="Gronow S."/>
            <person name="Severitt S."/>
            <person name="Schroder I."/>
            <person name="Tallon L."/>
            <person name="Sadzewicz L."/>
            <person name="Zhao X."/>
            <person name="Boylan J."/>
            <person name="Ott S."/>
            <person name="Bowen H."/>
            <person name="Vavikolanu K."/>
            <person name="Mehta A."/>
            <person name="Aluvathingal J."/>
            <person name="Nadendla S."/>
            <person name="Lowell S."/>
            <person name="Myers T."/>
            <person name="Yan Y."/>
            <person name="Sichtig H."/>
        </authorList>
    </citation>
    <scope>NUCLEOTIDE SEQUENCE [LARGE SCALE GENOMIC DNA]</scope>
    <source>
        <strain evidence="2 3">FDAARGOS_909</strain>
    </source>
</reference>
<dbReference type="AlphaFoldDB" id="A0A7T2S2D7"/>
<dbReference type="InterPro" id="IPR041698">
    <property type="entry name" value="Methyltransf_25"/>
</dbReference>
<dbReference type="CDD" id="cd02440">
    <property type="entry name" value="AdoMet_MTases"/>
    <property type="match status" value="1"/>
</dbReference>
<sequence length="197" mass="22714">MSSARQHFDQMYQADPDPWQVASRWYERRKRDLLLAALPRERYAHGFEPGCGNGETTQRLLQRCERLCAVDFSARAVDLCRERMAPEDSARLDLQALPLPWQWPQVPAAPQAGFDLIVVSELAYYFDDAALAHFNRQCLASLQGGGHWLMCHWRHDAHDRLQTTQALHDSVAAHAQLRLLLSHCEPDFQLDIWQKNP</sequence>
<proteinExistence type="predicted"/>
<dbReference type="Proteomes" id="UP000594778">
    <property type="component" value="Chromosome"/>
</dbReference>
<dbReference type="RefSeq" id="WP_183021110.1">
    <property type="nucleotide sequence ID" value="NZ_CP065668.1"/>
</dbReference>